<dbReference type="InterPro" id="IPR029063">
    <property type="entry name" value="SAM-dependent_MTases_sf"/>
</dbReference>
<gene>
    <name evidence="2" type="ORF">A2765_01785</name>
</gene>
<dbReference type="AlphaFoldDB" id="A0A1F6DH80"/>
<accession>A0A1F6DH80</accession>
<dbReference type="EMBL" id="MFLA01000001">
    <property type="protein sequence ID" value="OGG60819.1"/>
    <property type="molecule type" value="Genomic_DNA"/>
</dbReference>
<reference evidence="2 3" key="1">
    <citation type="journal article" date="2016" name="Nat. Commun.">
        <title>Thousands of microbial genomes shed light on interconnected biogeochemical processes in an aquifer system.</title>
        <authorList>
            <person name="Anantharaman K."/>
            <person name="Brown C.T."/>
            <person name="Hug L.A."/>
            <person name="Sharon I."/>
            <person name="Castelle C.J."/>
            <person name="Probst A.J."/>
            <person name="Thomas B.C."/>
            <person name="Singh A."/>
            <person name="Wilkins M.J."/>
            <person name="Karaoz U."/>
            <person name="Brodie E.L."/>
            <person name="Williams K.H."/>
            <person name="Hubbard S.S."/>
            <person name="Banfield J.F."/>
        </authorList>
    </citation>
    <scope>NUCLEOTIDE SEQUENCE [LARGE SCALE GENOMIC DNA]</scope>
</reference>
<organism evidence="2 3">
    <name type="scientific">Candidatus Kaiserbacteria bacterium RIFCSPHIGHO2_01_FULL_56_24</name>
    <dbReference type="NCBI Taxonomy" id="1798487"/>
    <lineage>
        <taxon>Bacteria</taxon>
        <taxon>Candidatus Kaiseribacteriota</taxon>
    </lineage>
</organism>
<comment type="caution">
    <text evidence="2">The sequence shown here is derived from an EMBL/GenBank/DDBJ whole genome shotgun (WGS) entry which is preliminary data.</text>
</comment>
<proteinExistence type="predicted"/>
<feature type="domain" description="Methyltransferase" evidence="1">
    <location>
        <begin position="28"/>
        <end position="140"/>
    </location>
</feature>
<evidence type="ECO:0000313" key="3">
    <source>
        <dbReference type="Proteomes" id="UP000176377"/>
    </source>
</evidence>
<dbReference type="Pfam" id="PF13847">
    <property type="entry name" value="Methyltransf_31"/>
    <property type="match status" value="1"/>
</dbReference>
<dbReference type="InterPro" id="IPR025714">
    <property type="entry name" value="Methyltranfer_dom"/>
</dbReference>
<dbReference type="CDD" id="cd02440">
    <property type="entry name" value="AdoMet_MTases"/>
    <property type="match status" value="1"/>
</dbReference>
<sequence>MHPDRSGVSHGTYGFAHPARNVDALGIEPGMKIADFGAGSGAYVLAIAKALLGSGTVYALDIQKDLLRRIKNEADAKGFKNVEILWGDLEVEGGSKLADDMLDIVLISNLLFQVKDTRALITEARRILRPHGKLAIVDWSESFGGLGPIKEDVVPKEDAYELARTAGLLFVKEFPAGAHHYGLVFRKTKESASGR</sequence>
<name>A0A1F6DH80_9BACT</name>
<evidence type="ECO:0000259" key="1">
    <source>
        <dbReference type="Pfam" id="PF13847"/>
    </source>
</evidence>
<dbReference type="Gene3D" id="3.40.50.150">
    <property type="entry name" value="Vaccinia Virus protein VP39"/>
    <property type="match status" value="1"/>
</dbReference>
<evidence type="ECO:0000313" key="2">
    <source>
        <dbReference type="EMBL" id="OGG60819.1"/>
    </source>
</evidence>
<dbReference type="SUPFAM" id="SSF53335">
    <property type="entry name" value="S-adenosyl-L-methionine-dependent methyltransferases"/>
    <property type="match status" value="1"/>
</dbReference>
<protein>
    <recommendedName>
        <fullName evidence="1">Methyltransferase domain-containing protein</fullName>
    </recommendedName>
</protein>
<dbReference type="Proteomes" id="UP000176377">
    <property type="component" value="Unassembled WGS sequence"/>
</dbReference>